<accession>A0A8J2J1I6</accession>
<organism evidence="3 4">
    <name type="scientific">Allacma fusca</name>
    <dbReference type="NCBI Taxonomy" id="39272"/>
    <lineage>
        <taxon>Eukaryota</taxon>
        <taxon>Metazoa</taxon>
        <taxon>Ecdysozoa</taxon>
        <taxon>Arthropoda</taxon>
        <taxon>Hexapoda</taxon>
        <taxon>Collembola</taxon>
        <taxon>Symphypleona</taxon>
        <taxon>Sminthuridae</taxon>
        <taxon>Allacma</taxon>
    </lineage>
</organism>
<keyword evidence="1" id="KW-0175">Coiled coil</keyword>
<evidence type="ECO:0000256" key="1">
    <source>
        <dbReference type="SAM" id="Coils"/>
    </source>
</evidence>
<evidence type="ECO:0000313" key="3">
    <source>
        <dbReference type="EMBL" id="CAG7659258.1"/>
    </source>
</evidence>
<feature type="coiled-coil region" evidence="1">
    <location>
        <begin position="102"/>
        <end position="163"/>
    </location>
</feature>
<dbReference type="AlphaFoldDB" id="A0A8J2J1I6"/>
<dbReference type="Proteomes" id="UP000708208">
    <property type="component" value="Unassembled WGS sequence"/>
</dbReference>
<gene>
    <name evidence="3" type="ORF">AFUS01_LOCUS1087</name>
</gene>
<name>A0A8J2J1I6_9HEXA</name>
<reference evidence="3" key="1">
    <citation type="submission" date="2021-06" db="EMBL/GenBank/DDBJ databases">
        <authorList>
            <person name="Hodson N. C."/>
            <person name="Mongue J. A."/>
            <person name="Jaron S. K."/>
        </authorList>
    </citation>
    <scope>NUCLEOTIDE SEQUENCE</scope>
</reference>
<feature type="region of interest" description="Disordered" evidence="2">
    <location>
        <begin position="267"/>
        <end position="288"/>
    </location>
</feature>
<feature type="region of interest" description="Disordered" evidence="2">
    <location>
        <begin position="19"/>
        <end position="87"/>
    </location>
</feature>
<keyword evidence="4" id="KW-1185">Reference proteome</keyword>
<feature type="compositionally biased region" description="Polar residues" evidence="2">
    <location>
        <begin position="279"/>
        <end position="288"/>
    </location>
</feature>
<protein>
    <submittedName>
        <fullName evidence="3">Uncharacterized protein</fullName>
    </submittedName>
</protein>
<feature type="compositionally biased region" description="Polar residues" evidence="2">
    <location>
        <begin position="20"/>
        <end position="52"/>
    </location>
</feature>
<dbReference type="EMBL" id="CAJVCH010006024">
    <property type="protein sequence ID" value="CAG7659258.1"/>
    <property type="molecule type" value="Genomic_DNA"/>
</dbReference>
<proteinExistence type="predicted"/>
<dbReference type="OrthoDB" id="6059368at2759"/>
<feature type="compositionally biased region" description="Basic and acidic residues" evidence="2">
    <location>
        <begin position="62"/>
        <end position="73"/>
    </location>
</feature>
<comment type="caution">
    <text evidence="3">The sequence shown here is derived from an EMBL/GenBank/DDBJ whole genome shotgun (WGS) entry which is preliminary data.</text>
</comment>
<evidence type="ECO:0000256" key="2">
    <source>
        <dbReference type="SAM" id="MobiDB-lite"/>
    </source>
</evidence>
<evidence type="ECO:0000313" key="4">
    <source>
        <dbReference type="Proteomes" id="UP000708208"/>
    </source>
</evidence>
<sequence>MNSREPTLQEYELGRIFKRSTITPRDSPDLTHTNEIQSSELNIVNQKHTSPTVEPICKKRQHQEDKEMHQDSLKRKRGTHSPQVNSSMDADTMKTIIAQTIAQTISDNNREIKDQLQKINDKVDQIADTIPKVTLLETKCHVLEEKVYQLENENENLQKLIRRNNLLVSGIQEEPTENADKLKEKVNGMLKLYRIIRNDVTIHTAFRIGKIGPKPRTVKIRLLFQSDADHILFKSKERDSETRKAGIFINEDVSITEGKNRFLIRKKAQKKQKLPGSPVHTQQPNPTINREEEEVILPICQSVEGIRYDKKKQTLVQIKKIRNPKLLN</sequence>